<evidence type="ECO:0000259" key="1">
    <source>
        <dbReference type="Pfam" id="PF05099"/>
    </source>
</evidence>
<comment type="caution">
    <text evidence="2">The sequence shown here is derived from an EMBL/GenBank/DDBJ whole genome shotgun (WGS) entry which is preliminary data.</text>
</comment>
<accession>A0A918TUP1</accession>
<gene>
    <name evidence="2" type="ORF">GCM10007315_24330</name>
</gene>
<proteinExistence type="predicted"/>
<dbReference type="InterPro" id="IPR007791">
    <property type="entry name" value="DjlA_N"/>
</dbReference>
<dbReference type="SUPFAM" id="SSF158682">
    <property type="entry name" value="TerB-like"/>
    <property type="match status" value="1"/>
</dbReference>
<reference evidence="2" key="2">
    <citation type="submission" date="2020-09" db="EMBL/GenBank/DDBJ databases">
        <authorList>
            <person name="Sun Q."/>
            <person name="Kim S."/>
        </authorList>
    </citation>
    <scope>NUCLEOTIDE SEQUENCE</scope>
    <source>
        <strain evidence="2">KCTC 23310</strain>
    </source>
</reference>
<dbReference type="Pfam" id="PF05099">
    <property type="entry name" value="TerB"/>
    <property type="match status" value="1"/>
</dbReference>
<evidence type="ECO:0000313" key="3">
    <source>
        <dbReference type="Proteomes" id="UP000638981"/>
    </source>
</evidence>
<evidence type="ECO:0000313" key="2">
    <source>
        <dbReference type="EMBL" id="GHC59686.1"/>
    </source>
</evidence>
<dbReference type="EMBL" id="BMYJ01000007">
    <property type="protein sequence ID" value="GHC59686.1"/>
    <property type="molecule type" value="Genomic_DNA"/>
</dbReference>
<sequence length="145" mass="15732">MFAQILSRLAAPSNDRLPPLQERRALAALLVRVGRADDHYGPAEMRRIDQVLAGRFGLSPFEAAGLRADGEALETEAPDTVRFTRALKDHVPLEERAGLIEALWAVALADGERAADEEQLIRLVANLLAVSDADSGLARQRAARA</sequence>
<keyword evidence="3" id="KW-1185">Reference proteome</keyword>
<dbReference type="AlphaFoldDB" id="A0A918TUP1"/>
<dbReference type="Proteomes" id="UP000638981">
    <property type="component" value="Unassembled WGS sequence"/>
</dbReference>
<dbReference type="InterPro" id="IPR029024">
    <property type="entry name" value="TerB-like"/>
</dbReference>
<reference evidence="2" key="1">
    <citation type="journal article" date="2014" name="Int. J. Syst. Evol. Microbiol.">
        <title>Complete genome sequence of Corynebacterium casei LMG S-19264T (=DSM 44701T), isolated from a smear-ripened cheese.</title>
        <authorList>
            <consortium name="US DOE Joint Genome Institute (JGI-PGF)"/>
            <person name="Walter F."/>
            <person name="Albersmeier A."/>
            <person name="Kalinowski J."/>
            <person name="Ruckert C."/>
        </authorList>
    </citation>
    <scope>NUCLEOTIDE SEQUENCE</scope>
    <source>
        <strain evidence="2">KCTC 23310</strain>
    </source>
</reference>
<protein>
    <recommendedName>
        <fullName evidence="1">Co-chaperone DjlA N-terminal domain-containing protein</fullName>
    </recommendedName>
</protein>
<dbReference type="CDD" id="cd07313">
    <property type="entry name" value="terB_like_2"/>
    <property type="match status" value="1"/>
</dbReference>
<organism evidence="2 3">
    <name type="scientific">Neogemmobacter tilapiae</name>
    <dbReference type="NCBI Taxonomy" id="875041"/>
    <lineage>
        <taxon>Bacteria</taxon>
        <taxon>Pseudomonadati</taxon>
        <taxon>Pseudomonadota</taxon>
        <taxon>Alphaproteobacteria</taxon>
        <taxon>Rhodobacterales</taxon>
        <taxon>Paracoccaceae</taxon>
        <taxon>Neogemmobacter</taxon>
    </lineage>
</organism>
<dbReference type="Gene3D" id="1.10.3680.10">
    <property type="entry name" value="TerB-like"/>
    <property type="match status" value="1"/>
</dbReference>
<feature type="domain" description="Co-chaperone DjlA N-terminal" evidence="1">
    <location>
        <begin position="24"/>
        <end position="140"/>
    </location>
</feature>
<name>A0A918TUP1_9RHOB</name>
<dbReference type="RefSeq" id="WP_189411952.1">
    <property type="nucleotide sequence ID" value="NZ_BMYJ01000007.1"/>
</dbReference>